<dbReference type="InterPro" id="IPR036526">
    <property type="entry name" value="C-N_Hydrolase_sf"/>
</dbReference>
<evidence type="ECO:0000256" key="1">
    <source>
        <dbReference type="ARBA" id="ARBA00010613"/>
    </source>
</evidence>
<dbReference type="PROSITE" id="PS50263">
    <property type="entry name" value="CN_HYDROLASE"/>
    <property type="match status" value="1"/>
</dbReference>
<name>A0AAW8DIR8_9MICC</name>
<dbReference type="PANTHER" id="PTHR23088:SF27">
    <property type="entry name" value="DEAMINATED GLUTATHIONE AMIDASE"/>
    <property type="match status" value="1"/>
</dbReference>
<dbReference type="Gene3D" id="3.60.110.10">
    <property type="entry name" value="Carbon-nitrogen hydrolase"/>
    <property type="match status" value="1"/>
</dbReference>
<accession>A0AAW8DIR8</accession>
<gene>
    <name evidence="3" type="ORF">J2S90_002522</name>
    <name evidence="4" type="ORF">J2S93_000116</name>
</gene>
<organism evidence="3 6">
    <name type="scientific">Arthrobacter bambusae</name>
    <dbReference type="NCBI Taxonomy" id="1338426"/>
    <lineage>
        <taxon>Bacteria</taxon>
        <taxon>Bacillati</taxon>
        <taxon>Actinomycetota</taxon>
        <taxon>Actinomycetes</taxon>
        <taxon>Micrococcales</taxon>
        <taxon>Micrococcaceae</taxon>
        <taxon>Arthrobacter</taxon>
    </lineage>
</organism>
<dbReference type="SUPFAM" id="SSF56317">
    <property type="entry name" value="Carbon-nitrogen hydrolase"/>
    <property type="match status" value="1"/>
</dbReference>
<feature type="domain" description="CN hydrolase" evidence="2">
    <location>
        <begin position="3"/>
        <end position="251"/>
    </location>
</feature>
<evidence type="ECO:0000313" key="6">
    <source>
        <dbReference type="Proteomes" id="UP001242995"/>
    </source>
</evidence>
<dbReference type="EMBL" id="JAUSRG010000006">
    <property type="protein sequence ID" value="MDP9905551.1"/>
    <property type="molecule type" value="Genomic_DNA"/>
</dbReference>
<reference evidence="3 5" key="1">
    <citation type="submission" date="2023-07" db="EMBL/GenBank/DDBJ databases">
        <title>Sorghum-associated microbial communities from plants grown in Nebraska, USA.</title>
        <authorList>
            <person name="Schachtman D."/>
        </authorList>
    </citation>
    <scope>NUCLEOTIDE SEQUENCE</scope>
    <source>
        <strain evidence="3">DS1006</strain>
        <strain evidence="4 5">DS1016</strain>
    </source>
</reference>
<dbReference type="Pfam" id="PF00795">
    <property type="entry name" value="CN_hydrolase"/>
    <property type="match status" value="1"/>
</dbReference>
<proteinExistence type="inferred from homology"/>
<dbReference type="AlphaFoldDB" id="A0AAW8DIR8"/>
<dbReference type="PANTHER" id="PTHR23088">
    <property type="entry name" value="NITRILASE-RELATED"/>
    <property type="match status" value="1"/>
</dbReference>
<dbReference type="Proteomes" id="UP001230951">
    <property type="component" value="Unassembled WGS sequence"/>
</dbReference>
<evidence type="ECO:0000313" key="3">
    <source>
        <dbReference type="EMBL" id="MDP9905551.1"/>
    </source>
</evidence>
<evidence type="ECO:0000259" key="2">
    <source>
        <dbReference type="PROSITE" id="PS50263"/>
    </source>
</evidence>
<dbReference type="EMBL" id="JAUSTF010000001">
    <property type="protein sequence ID" value="MDQ0178709.1"/>
    <property type="molecule type" value="Genomic_DNA"/>
</dbReference>
<sequence length="268" mass="28918">MSPKVAVAQFSAGTDKAQNRKNIAALIAEAASEGSDLVVLPENAMYSHPDSSVDLYPFSEDLDGEFSRFLQAAARTNHLWVVAGMTESIHATRKVHNTVLVVNPDGALQGAYRKVHLYDAFGYRESDSVQAGELDRPTTFSIGGTTFGLMTCYDLRFPESARRLVDVGAEVIVIPAAWVAGPLKEEHWSTLLRARAIENTVYVAAAGQTGPVCVGRSVIVDPAGVVKADAGPQPGLATHLLSAERLAEVRRVVPVLEHRRFFLEGHGK</sequence>
<dbReference type="CDD" id="cd07581">
    <property type="entry name" value="nitrilase_3"/>
    <property type="match status" value="1"/>
</dbReference>
<evidence type="ECO:0000313" key="4">
    <source>
        <dbReference type="EMBL" id="MDQ0178709.1"/>
    </source>
</evidence>
<dbReference type="InterPro" id="IPR001110">
    <property type="entry name" value="UPF0012_CS"/>
</dbReference>
<dbReference type="PROSITE" id="PS01227">
    <property type="entry name" value="UPF0012"/>
    <property type="match status" value="1"/>
</dbReference>
<comment type="caution">
    <text evidence="3">The sequence shown here is derived from an EMBL/GenBank/DDBJ whole genome shotgun (WGS) entry which is preliminary data.</text>
</comment>
<comment type="similarity">
    <text evidence="1">Belongs to the carbon-nitrogen hydrolase superfamily. NIT1/NIT2 family.</text>
</comment>
<dbReference type="Proteomes" id="UP001242995">
    <property type="component" value="Unassembled WGS sequence"/>
</dbReference>
<dbReference type="RefSeq" id="WP_306961650.1">
    <property type="nucleotide sequence ID" value="NZ_JAUSRG010000006.1"/>
</dbReference>
<dbReference type="InterPro" id="IPR003010">
    <property type="entry name" value="C-N_Hydrolase"/>
</dbReference>
<protein>
    <submittedName>
        <fullName evidence="3">Amidohydrolase</fullName>
    </submittedName>
</protein>
<keyword evidence="5" id="KW-1185">Reference proteome</keyword>
<evidence type="ECO:0000313" key="5">
    <source>
        <dbReference type="Proteomes" id="UP001230951"/>
    </source>
</evidence>